<evidence type="ECO:0000313" key="4">
    <source>
        <dbReference type="Proteomes" id="UP000015480"/>
    </source>
</evidence>
<dbReference type="GO" id="GO:0040029">
    <property type="term" value="P:epigenetic regulation of gene expression"/>
    <property type="evidence" value="ECO:0007669"/>
    <property type="project" value="TreeGrafter"/>
</dbReference>
<dbReference type="InterPro" id="IPR023801">
    <property type="entry name" value="His_deacetylse_dom"/>
</dbReference>
<organism evidence="3 4">
    <name type="scientific">Paracoccus aminophilus JCM 7686</name>
    <dbReference type="NCBI Taxonomy" id="1367847"/>
    <lineage>
        <taxon>Bacteria</taxon>
        <taxon>Pseudomonadati</taxon>
        <taxon>Pseudomonadota</taxon>
        <taxon>Alphaproteobacteria</taxon>
        <taxon>Rhodobacterales</taxon>
        <taxon>Paracoccaceae</taxon>
        <taxon>Paracoccus</taxon>
    </lineage>
</organism>
<dbReference type="Proteomes" id="UP000015480">
    <property type="component" value="Chromosome"/>
</dbReference>
<dbReference type="Gene3D" id="3.40.800.20">
    <property type="entry name" value="Histone deacetylase domain"/>
    <property type="match status" value="1"/>
</dbReference>
<dbReference type="HOGENOM" id="CLU_007727_8_1_5"/>
<feature type="domain" description="Histone deacetylase" evidence="2">
    <location>
        <begin position="41"/>
        <end position="321"/>
    </location>
</feature>
<dbReference type="PANTHER" id="PTHR10625">
    <property type="entry name" value="HISTONE DEACETYLASE HDAC1-RELATED"/>
    <property type="match status" value="1"/>
</dbReference>
<reference evidence="3 4" key="1">
    <citation type="journal article" date="2014" name="BMC Genomics">
        <title>Architecture and functions of a multipartite genome of the methylotrophic bacterium Paracoccus aminophilus JCM 7686, containing primary and secondary chromids.</title>
        <authorList>
            <person name="Dziewit L."/>
            <person name="Czarnecki J."/>
            <person name="Wibberg D."/>
            <person name="Radlinska M."/>
            <person name="Mrozek P."/>
            <person name="Szymczak M."/>
            <person name="Schluter A."/>
            <person name="Puhler A."/>
            <person name="Bartosik D."/>
        </authorList>
    </citation>
    <scope>NUCLEOTIDE SEQUENCE [LARGE SCALE GENOMIC DNA]</scope>
    <source>
        <strain evidence="3">JCM 7686</strain>
    </source>
</reference>
<dbReference type="PRINTS" id="PR01270">
    <property type="entry name" value="HDASUPER"/>
</dbReference>
<comment type="similarity">
    <text evidence="1">Belongs to the histone deacetylase family.</text>
</comment>
<dbReference type="InterPro" id="IPR000286">
    <property type="entry name" value="HDACs"/>
</dbReference>
<evidence type="ECO:0000313" key="3">
    <source>
        <dbReference type="EMBL" id="AGT07337.1"/>
    </source>
</evidence>
<dbReference type="AlphaFoldDB" id="S5XQJ7"/>
<keyword evidence="4" id="KW-1185">Reference proteome</keyword>
<proteinExistence type="inferred from homology"/>
<protein>
    <submittedName>
        <fullName evidence="3">Histone deacetylase</fullName>
    </submittedName>
</protein>
<dbReference type="SUPFAM" id="SSF52768">
    <property type="entry name" value="Arginase/deacetylase"/>
    <property type="match status" value="1"/>
</dbReference>
<dbReference type="STRING" id="1367847.JCM7686_0226"/>
<dbReference type="Pfam" id="PF00850">
    <property type="entry name" value="Hist_deacetyl"/>
    <property type="match status" value="1"/>
</dbReference>
<dbReference type="InterPro" id="IPR037138">
    <property type="entry name" value="His_deacetylse_dom_sf"/>
</dbReference>
<gene>
    <name evidence="3" type="ORF">JCM7686_0226</name>
</gene>
<dbReference type="PANTHER" id="PTHR10625:SF10">
    <property type="entry name" value="HISTONE DEACETYLASE HDAC1"/>
    <property type="match status" value="1"/>
</dbReference>
<dbReference type="eggNOG" id="COG0123">
    <property type="taxonomic scope" value="Bacteria"/>
</dbReference>
<dbReference type="GO" id="GO:0004407">
    <property type="term" value="F:histone deacetylase activity"/>
    <property type="evidence" value="ECO:0007669"/>
    <property type="project" value="TreeGrafter"/>
</dbReference>
<dbReference type="KEGG" id="pami:JCM7686_0226"/>
<evidence type="ECO:0000256" key="1">
    <source>
        <dbReference type="ARBA" id="ARBA00005947"/>
    </source>
</evidence>
<dbReference type="PATRIC" id="fig|1367847.3.peg.172"/>
<dbReference type="InterPro" id="IPR023696">
    <property type="entry name" value="Ureohydrolase_dom_sf"/>
</dbReference>
<accession>S5XQJ7</accession>
<name>S5XQJ7_PARAH</name>
<sequence length="326" mass="35155">MAGFGPTFAALPDATQDEAEDRMTLLYTHPSAWAHLTPEGHPEQVARMDAVRDALESAVLERREAPRAGDADLLRCHPQAYLDRIRDSLPDEGIRMLDGDTYISQGGFQAARHAVGGVCQAVDDVLAGRAPNAFVAMRPPGHHAERETPMGFCIFGSVAIAAKRALDHHGLDRVAVLDFDVHHGNGTQDLLWDEKRAFFASTHQMPLFPGTGKASERGEFGQIMNLPLAPDTGGAEARAAWRAIAGQVERFRPQLVLISAGFDAHRDDPLASLNWDESDFTAITRMICDAATAHSAPVVSALEGGYDLGALGRSVRAHVDVLTEVA</sequence>
<dbReference type="EMBL" id="CP006650">
    <property type="protein sequence ID" value="AGT07337.1"/>
    <property type="molecule type" value="Genomic_DNA"/>
</dbReference>
<dbReference type="CDD" id="cd11599">
    <property type="entry name" value="HDAC_classII_2"/>
    <property type="match status" value="1"/>
</dbReference>
<evidence type="ECO:0000259" key="2">
    <source>
        <dbReference type="Pfam" id="PF00850"/>
    </source>
</evidence>